<dbReference type="EC" id="3.2.2.-" evidence="5"/>
<evidence type="ECO:0000256" key="6">
    <source>
        <dbReference type="SAM" id="MobiDB-lite"/>
    </source>
</evidence>
<keyword evidence="4 5" id="KW-0234">DNA repair</keyword>
<dbReference type="GO" id="GO:0003677">
    <property type="term" value="F:DNA binding"/>
    <property type="evidence" value="ECO:0007669"/>
    <property type="project" value="InterPro"/>
</dbReference>
<dbReference type="GO" id="GO:0006284">
    <property type="term" value="P:base-excision repair"/>
    <property type="evidence" value="ECO:0007669"/>
    <property type="project" value="InterPro"/>
</dbReference>
<keyword evidence="3 5" id="KW-0378">Hydrolase</keyword>
<evidence type="ECO:0000313" key="7">
    <source>
        <dbReference type="EMBL" id="PRX96001.1"/>
    </source>
</evidence>
<dbReference type="SUPFAM" id="SSF50486">
    <property type="entry name" value="FMT C-terminal domain-like"/>
    <property type="match status" value="1"/>
</dbReference>
<dbReference type="HAMAP" id="MF_00527">
    <property type="entry name" value="3MGH"/>
    <property type="match status" value="1"/>
</dbReference>
<keyword evidence="8" id="KW-1185">Reference proteome</keyword>
<comment type="caution">
    <text evidence="7">The sequence shown here is derived from an EMBL/GenBank/DDBJ whole genome shotgun (WGS) entry which is preliminary data.</text>
</comment>
<evidence type="ECO:0000313" key="8">
    <source>
        <dbReference type="Proteomes" id="UP000237846"/>
    </source>
</evidence>
<sequence>MPPPPPQSPLPRAFFDGRAEHVAPLLIGRVIEHRTPQGAVAVRITEVEAYEGQGEDPAAHSYRGRTPRNAATFGPPGHAYVYFTYGMHHCLNLVCRPEGTASAVLLRAGEVVAGVEQARARRGAAAAARPDRELARGPARLAQALGLDLRHNGLDVCDPDGPLRVLPGEPAPSDRVVAGPRTGISTAAELPWRFHLSGDATVSPYRRHTPRRRAGTPRPGGTS</sequence>
<dbReference type="OrthoDB" id="9794313at2"/>
<dbReference type="EMBL" id="PVZC01000008">
    <property type="protein sequence ID" value="PRX96001.1"/>
    <property type="molecule type" value="Genomic_DNA"/>
</dbReference>
<feature type="compositionally biased region" description="Basic residues" evidence="6">
    <location>
        <begin position="205"/>
        <end position="215"/>
    </location>
</feature>
<keyword evidence="2 5" id="KW-0227">DNA damage</keyword>
<evidence type="ECO:0000256" key="4">
    <source>
        <dbReference type="ARBA" id="ARBA00023204"/>
    </source>
</evidence>
<dbReference type="NCBIfam" id="TIGR00567">
    <property type="entry name" value="3mg"/>
    <property type="match status" value="1"/>
</dbReference>
<dbReference type="Gene3D" id="3.10.300.10">
    <property type="entry name" value="Methylpurine-DNA glycosylase (MPG)"/>
    <property type="match status" value="1"/>
</dbReference>
<proteinExistence type="inferred from homology"/>
<dbReference type="PANTHER" id="PTHR10429">
    <property type="entry name" value="DNA-3-METHYLADENINE GLYCOSYLASE"/>
    <property type="match status" value="1"/>
</dbReference>
<dbReference type="NCBIfam" id="NF002003">
    <property type="entry name" value="PRK00802.1-3"/>
    <property type="match status" value="1"/>
</dbReference>
<dbReference type="GO" id="GO:0003905">
    <property type="term" value="F:alkylbase DNA N-glycosylase activity"/>
    <property type="evidence" value="ECO:0007669"/>
    <property type="project" value="InterPro"/>
</dbReference>
<name>A0A2T0PWV1_9ACTN</name>
<evidence type="ECO:0000256" key="2">
    <source>
        <dbReference type="ARBA" id="ARBA00022763"/>
    </source>
</evidence>
<dbReference type="Proteomes" id="UP000237846">
    <property type="component" value="Unassembled WGS sequence"/>
</dbReference>
<evidence type="ECO:0000256" key="5">
    <source>
        <dbReference type="HAMAP-Rule" id="MF_00527"/>
    </source>
</evidence>
<dbReference type="InterPro" id="IPR003180">
    <property type="entry name" value="MPG"/>
</dbReference>
<dbReference type="FunFam" id="3.10.300.10:FF:000001">
    <property type="entry name" value="Putative 3-methyladenine DNA glycosylase"/>
    <property type="match status" value="1"/>
</dbReference>
<comment type="similarity">
    <text evidence="1 5">Belongs to the DNA glycosylase MPG family.</text>
</comment>
<dbReference type="PANTHER" id="PTHR10429:SF0">
    <property type="entry name" value="DNA-3-METHYLADENINE GLYCOSYLASE"/>
    <property type="match status" value="1"/>
</dbReference>
<evidence type="ECO:0000256" key="3">
    <source>
        <dbReference type="ARBA" id="ARBA00022801"/>
    </source>
</evidence>
<dbReference type="RefSeq" id="WP_106250528.1">
    <property type="nucleotide sequence ID" value="NZ_PVZC01000008.1"/>
</dbReference>
<accession>A0A2T0PWV1</accession>
<dbReference type="Pfam" id="PF02245">
    <property type="entry name" value="Pur_DNA_glyco"/>
    <property type="match status" value="1"/>
</dbReference>
<dbReference type="AlphaFoldDB" id="A0A2T0PWV1"/>
<dbReference type="InterPro" id="IPR011034">
    <property type="entry name" value="Formyl_transferase-like_C_sf"/>
</dbReference>
<dbReference type="InterPro" id="IPR036995">
    <property type="entry name" value="MPG_sf"/>
</dbReference>
<reference evidence="7 8" key="1">
    <citation type="submission" date="2018-03" db="EMBL/GenBank/DDBJ databases">
        <title>Genomic Encyclopedia of Archaeal and Bacterial Type Strains, Phase II (KMG-II): from individual species to whole genera.</title>
        <authorList>
            <person name="Goeker M."/>
        </authorList>
    </citation>
    <scope>NUCLEOTIDE SEQUENCE [LARGE SCALE GENOMIC DNA]</scope>
    <source>
        <strain evidence="7 8">DSM 45601</strain>
    </source>
</reference>
<feature type="region of interest" description="Disordered" evidence="6">
    <location>
        <begin position="199"/>
        <end position="223"/>
    </location>
</feature>
<evidence type="ECO:0000256" key="1">
    <source>
        <dbReference type="ARBA" id="ARBA00009232"/>
    </source>
</evidence>
<organism evidence="7 8">
    <name type="scientific">Allonocardiopsis opalescens</name>
    <dbReference type="NCBI Taxonomy" id="1144618"/>
    <lineage>
        <taxon>Bacteria</taxon>
        <taxon>Bacillati</taxon>
        <taxon>Actinomycetota</taxon>
        <taxon>Actinomycetes</taxon>
        <taxon>Streptosporangiales</taxon>
        <taxon>Allonocardiopsis</taxon>
    </lineage>
</organism>
<dbReference type="CDD" id="cd00540">
    <property type="entry name" value="AAG"/>
    <property type="match status" value="1"/>
</dbReference>
<gene>
    <name evidence="7" type="ORF">CLV72_1085</name>
</gene>
<protein>
    <recommendedName>
        <fullName evidence="5">Putative 3-methyladenine DNA glycosylase</fullName>
        <ecNumber evidence="5">3.2.2.-</ecNumber>
    </recommendedName>
</protein>